<dbReference type="InterPro" id="IPR027385">
    <property type="entry name" value="Beta-barrel_OMP"/>
</dbReference>
<protein>
    <recommendedName>
        <fullName evidence="3">Outer membrane protein beta-barrel domain-containing protein</fullName>
    </recommendedName>
</protein>
<organism evidence="4 5">
    <name type="scientific">Pontibacter mangrovi</name>
    <dbReference type="NCBI Taxonomy" id="2589816"/>
    <lineage>
        <taxon>Bacteria</taxon>
        <taxon>Pseudomonadati</taxon>
        <taxon>Bacteroidota</taxon>
        <taxon>Cytophagia</taxon>
        <taxon>Cytophagales</taxon>
        <taxon>Hymenobacteraceae</taxon>
        <taxon>Pontibacter</taxon>
    </lineage>
</organism>
<feature type="domain" description="Outer membrane protein beta-barrel" evidence="3">
    <location>
        <begin position="8"/>
        <end position="186"/>
    </location>
</feature>
<evidence type="ECO:0000256" key="1">
    <source>
        <dbReference type="ARBA" id="ARBA00022729"/>
    </source>
</evidence>
<evidence type="ECO:0000313" key="4">
    <source>
        <dbReference type="EMBL" id="TPE44209.1"/>
    </source>
</evidence>
<dbReference type="InterPro" id="IPR011250">
    <property type="entry name" value="OMP/PagP_B-barrel"/>
</dbReference>
<evidence type="ECO:0000313" key="5">
    <source>
        <dbReference type="Proteomes" id="UP000316727"/>
    </source>
</evidence>
<sequence length="223" mass="24804">MKRFILYTLLLLSCLPALAQTQEAAEKHVLGLQVGNSFVNGSFNKSAFEDEYPAFARDGLLLSGTYRYHLGRYLAAGASASYRHNRYNLNNFAEPGDELVTGKSSTAWRSWFTLADAYLLVPVHEEVEVYLRGSAGASFNRSASWQVQTTYGDINMPADKATALALGWGSGIGFRVAPFWVVAEAGMLYTKPRFTVPDTRGNLMQHRQPMNTFNLSLGIQYRL</sequence>
<evidence type="ECO:0000259" key="3">
    <source>
        <dbReference type="Pfam" id="PF13505"/>
    </source>
</evidence>
<reference evidence="4 5" key="1">
    <citation type="submission" date="2019-06" db="EMBL/GenBank/DDBJ databases">
        <title>A novel bacterium of genus Pontibacter, isolated from marine sediment.</title>
        <authorList>
            <person name="Huang H."/>
            <person name="Mo K."/>
            <person name="Hu Y."/>
        </authorList>
    </citation>
    <scope>NUCLEOTIDE SEQUENCE [LARGE SCALE GENOMIC DNA]</scope>
    <source>
        <strain evidence="4 5">HB172049</strain>
    </source>
</reference>
<dbReference type="OrthoDB" id="849979at2"/>
<accession>A0A501W3N6</accession>
<name>A0A501W3N6_9BACT</name>
<dbReference type="Proteomes" id="UP000316727">
    <property type="component" value="Unassembled WGS sequence"/>
</dbReference>
<comment type="caution">
    <text evidence="4">The sequence shown here is derived from an EMBL/GenBank/DDBJ whole genome shotgun (WGS) entry which is preliminary data.</text>
</comment>
<evidence type="ECO:0000256" key="2">
    <source>
        <dbReference type="SAM" id="SignalP"/>
    </source>
</evidence>
<dbReference type="EMBL" id="VFRQ01000004">
    <property type="protein sequence ID" value="TPE44209.1"/>
    <property type="molecule type" value="Genomic_DNA"/>
</dbReference>
<dbReference type="Pfam" id="PF13505">
    <property type="entry name" value="OMP_b-brl"/>
    <property type="match status" value="1"/>
</dbReference>
<dbReference type="RefSeq" id="WP_140621102.1">
    <property type="nucleotide sequence ID" value="NZ_VFRQ01000004.1"/>
</dbReference>
<feature type="signal peptide" evidence="2">
    <location>
        <begin position="1"/>
        <end position="19"/>
    </location>
</feature>
<dbReference type="AlphaFoldDB" id="A0A501W3N6"/>
<dbReference type="SUPFAM" id="SSF56925">
    <property type="entry name" value="OMPA-like"/>
    <property type="match status" value="1"/>
</dbReference>
<keyword evidence="5" id="KW-1185">Reference proteome</keyword>
<proteinExistence type="predicted"/>
<keyword evidence="1 2" id="KW-0732">Signal</keyword>
<gene>
    <name evidence="4" type="ORF">FJM65_08575</name>
</gene>
<feature type="chain" id="PRO_5021337002" description="Outer membrane protein beta-barrel domain-containing protein" evidence="2">
    <location>
        <begin position="20"/>
        <end position="223"/>
    </location>
</feature>